<comment type="similarity">
    <text evidence="3">Belongs to the acetyltransferase family. RimJ subfamily.</text>
</comment>
<dbReference type="InterPro" id="IPR000182">
    <property type="entry name" value="GNAT_dom"/>
</dbReference>
<evidence type="ECO:0000313" key="6">
    <source>
        <dbReference type="Proteomes" id="UP001595660"/>
    </source>
</evidence>
<accession>A0ABD5NEV1</accession>
<evidence type="ECO:0000259" key="4">
    <source>
        <dbReference type="PROSITE" id="PS51186"/>
    </source>
</evidence>
<dbReference type="GO" id="GO:0016746">
    <property type="term" value="F:acyltransferase activity"/>
    <property type="evidence" value="ECO:0007669"/>
    <property type="project" value="UniProtKB-KW"/>
</dbReference>
<dbReference type="EC" id="2.3.-.-" evidence="5"/>
<keyword evidence="6" id="KW-1185">Reference proteome</keyword>
<dbReference type="Pfam" id="PF13302">
    <property type="entry name" value="Acetyltransf_3"/>
    <property type="match status" value="1"/>
</dbReference>
<keyword evidence="2 5" id="KW-0012">Acyltransferase</keyword>
<evidence type="ECO:0000256" key="2">
    <source>
        <dbReference type="ARBA" id="ARBA00023315"/>
    </source>
</evidence>
<name>A0ABD5NEV1_9EURY</name>
<feature type="domain" description="N-acetyltransferase" evidence="4">
    <location>
        <begin position="12"/>
        <end position="186"/>
    </location>
</feature>
<evidence type="ECO:0000256" key="3">
    <source>
        <dbReference type="ARBA" id="ARBA00038502"/>
    </source>
</evidence>
<sequence length="194" mass="21348">MPGPAFARGDRVSLHPVEEEDYEFVQYGRNHPDVRVPLTDTTIRSSDDVAEMFEDADYHFLICVGDGGESTNDESGETASAAEDTDDLEAVGVVAFPWVRDGVQVGSLMYWVAPDHQGNGYVTEATELFLDYAFGECGFHKVNARVNADNGASASVLENLGFEREGTRRAESVVDGEWVDMHMYGLLADEWLDA</sequence>
<dbReference type="SUPFAM" id="SSF55729">
    <property type="entry name" value="Acyl-CoA N-acyltransferases (Nat)"/>
    <property type="match status" value="1"/>
</dbReference>
<evidence type="ECO:0000256" key="1">
    <source>
        <dbReference type="ARBA" id="ARBA00022679"/>
    </source>
</evidence>
<evidence type="ECO:0000313" key="5">
    <source>
        <dbReference type="EMBL" id="MFC3477717.1"/>
    </source>
</evidence>
<dbReference type="PANTHER" id="PTHR43792:SF8">
    <property type="entry name" value="[RIBOSOMAL PROTEIN US5]-ALANINE N-ACETYLTRANSFERASE"/>
    <property type="match status" value="1"/>
</dbReference>
<reference evidence="5 6" key="1">
    <citation type="journal article" date="2019" name="Int. J. Syst. Evol. Microbiol.">
        <title>The Global Catalogue of Microorganisms (GCM) 10K type strain sequencing project: providing services to taxonomists for standard genome sequencing and annotation.</title>
        <authorList>
            <consortium name="The Broad Institute Genomics Platform"/>
            <consortium name="The Broad Institute Genome Sequencing Center for Infectious Disease"/>
            <person name="Wu L."/>
            <person name="Ma J."/>
        </authorList>
    </citation>
    <scope>NUCLEOTIDE SEQUENCE [LARGE SCALE GENOMIC DNA]</scope>
    <source>
        <strain evidence="5 6">CGMCC 1.12562</strain>
    </source>
</reference>
<gene>
    <name evidence="5" type="ORF">ACFOKC_08265</name>
</gene>
<dbReference type="InterPro" id="IPR016181">
    <property type="entry name" value="Acyl_CoA_acyltransferase"/>
</dbReference>
<protein>
    <submittedName>
        <fullName evidence="5">GNAT family N-acetyltransferase</fullName>
        <ecNumber evidence="5">2.3.-.-</ecNumber>
    </submittedName>
</protein>
<dbReference type="InterPro" id="IPR051531">
    <property type="entry name" value="N-acetyltransferase"/>
</dbReference>
<dbReference type="EMBL" id="JBHRWN010000002">
    <property type="protein sequence ID" value="MFC3477717.1"/>
    <property type="molecule type" value="Genomic_DNA"/>
</dbReference>
<keyword evidence="1 5" id="KW-0808">Transferase</keyword>
<comment type="caution">
    <text evidence="5">The sequence shown here is derived from an EMBL/GenBank/DDBJ whole genome shotgun (WGS) entry which is preliminary data.</text>
</comment>
<dbReference type="PANTHER" id="PTHR43792">
    <property type="entry name" value="GNAT FAMILY, PUTATIVE (AFU_ORTHOLOGUE AFUA_3G00765)-RELATED-RELATED"/>
    <property type="match status" value="1"/>
</dbReference>
<organism evidence="5 6">
    <name type="scientific">Halobacterium litoreum</name>
    <dbReference type="NCBI Taxonomy" id="2039234"/>
    <lineage>
        <taxon>Archaea</taxon>
        <taxon>Methanobacteriati</taxon>
        <taxon>Methanobacteriota</taxon>
        <taxon>Stenosarchaea group</taxon>
        <taxon>Halobacteria</taxon>
        <taxon>Halobacteriales</taxon>
        <taxon>Halobacteriaceae</taxon>
        <taxon>Halobacterium</taxon>
    </lineage>
</organism>
<dbReference type="RefSeq" id="WP_232571160.1">
    <property type="nucleotide sequence ID" value="NZ_CP089466.1"/>
</dbReference>
<dbReference type="GeneID" id="69116349"/>
<proteinExistence type="inferred from homology"/>
<dbReference type="Gene3D" id="3.40.630.30">
    <property type="match status" value="1"/>
</dbReference>
<dbReference type="AlphaFoldDB" id="A0ABD5NEV1"/>
<dbReference type="Proteomes" id="UP001595660">
    <property type="component" value="Unassembled WGS sequence"/>
</dbReference>
<dbReference type="PROSITE" id="PS51186">
    <property type="entry name" value="GNAT"/>
    <property type="match status" value="1"/>
</dbReference>